<evidence type="ECO:0000256" key="9">
    <source>
        <dbReference type="ARBA" id="ARBA00032122"/>
    </source>
</evidence>
<dbReference type="Gene3D" id="1.10.8.960">
    <property type="match status" value="1"/>
</dbReference>
<gene>
    <name evidence="13" type="ORF">PECAL_5P04440</name>
</gene>
<accession>A0A8J2X5F7</accession>
<evidence type="ECO:0000256" key="5">
    <source>
        <dbReference type="ARBA" id="ARBA00022684"/>
    </source>
</evidence>
<evidence type="ECO:0000256" key="2">
    <source>
        <dbReference type="ARBA" id="ARBA00008100"/>
    </source>
</evidence>
<comment type="catalytic activity">
    <reaction evidence="10">
        <text>L-cysteine + L-glutamate + ATP = gamma-L-glutamyl-L-cysteine + ADP + phosphate + H(+)</text>
        <dbReference type="Rhea" id="RHEA:13285"/>
        <dbReference type="ChEBI" id="CHEBI:15378"/>
        <dbReference type="ChEBI" id="CHEBI:29985"/>
        <dbReference type="ChEBI" id="CHEBI:30616"/>
        <dbReference type="ChEBI" id="CHEBI:35235"/>
        <dbReference type="ChEBI" id="CHEBI:43474"/>
        <dbReference type="ChEBI" id="CHEBI:58173"/>
        <dbReference type="ChEBI" id="CHEBI:456216"/>
        <dbReference type="EC" id="6.3.2.2"/>
    </reaction>
</comment>
<dbReference type="PANTHER" id="PTHR11164">
    <property type="entry name" value="GLUTAMATE CYSTEINE LIGASE"/>
    <property type="match status" value="1"/>
</dbReference>
<evidence type="ECO:0000256" key="11">
    <source>
        <dbReference type="SAM" id="Coils"/>
    </source>
</evidence>
<dbReference type="EC" id="6.3.2.2" evidence="3 10"/>
<dbReference type="GO" id="GO:0004357">
    <property type="term" value="F:glutamate-cysteine ligase activity"/>
    <property type="evidence" value="ECO:0007669"/>
    <property type="project" value="UniProtKB-UniRule"/>
</dbReference>
<dbReference type="InterPro" id="IPR014746">
    <property type="entry name" value="Gln_synth/guanido_kin_cat_dom"/>
</dbReference>
<dbReference type="GO" id="GO:0005524">
    <property type="term" value="F:ATP binding"/>
    <property type="evidence" value="ECO:0007669"/>
    <property type="project" value="UniProtKB-UniRule"/>
</dbReference>
<evidence type="ECO:0000256" key="8">
    <source>
        <dbReference type="ARBA" id="ARBA00030585"/>
    </source>
</evidence>
<evidence type="ECO:0000256" key="4">
    <source>
        <dbReference type="ARBA" id="ARBA00022598"/>
    </source>
</evidence>
<comment type="similarity">
    <text evidence="2 10">Belongs to the glutamate--cysteine ligase type 3 family.</text>
</comment>
<keyword evidence="11" id="KW-0175">Coiled coil</keyword>
<comment type="pathway">
    <text evidence="1 10">Sulfur metabolism; glutathione biosynthesis; glutathione from L-cysteine and L-glutamate: step 1/2.</text>
</comment>
<dbReference type="Gene3D" id="3.30.590.50">
    <property type="match status" value="2"/>
</dbReference>
<evidence type="ECO:0000256" key="7">
    <source>
        <dbReference type="ARBA" id="ARBA00022840"/>
    </source>
</evidence>
<dbReference type="GO" id="GO:0006750">
    <property type="term" value="P:glutathione biosynthetic process"/>
    <property type="evidence" value="ECO:0007669"/>
    <property type="project" value="UniProtKB-UniRule"/>
</dbReference>
<keyword evidence="7 10" id="KW-0067">ATP-binding</keyword>
<dbReference type="Proteomes" id="UP000789595">
    <property type="component" value="Unassembled WGS sequence"/>
</dbReference>
<comment type="caution">
    <text evidence="13">The sequence shown here is derived from an EMBL/GenBank/DDBJ whole genome shotgun (WGS) entry which is preliminary data.</text>
</comment>
<evidence type="ECO:0000256" key="6">
    <source>
        <dbReference type="ARBA" id="ARBA00022741"/>
    </source>
</evidence>
<protein>
    <recommendedName>
        <fullName evidence="3 10">Glutamate--cysteine ligase</fullName>
        <ecNumber evidence="3 10">6.3.2.2</ecNumber>
    </recommendedName>
    <alternativeName>
        <fullName evidence="9 10">Gamma-ECS</fullName>
    </alternativeName>
    <alternativeName>
        <fullName evidence="8 10">Gamma-glutamylcysteine synthetase</fullName>
    </alternativeName>
</protein>
<dbReference type="SUPFAM" id="SSF55931">
    <property type="entry name" value="Glutamine synthetase/guanido kinase"/>
    <property type="match status" value="1"/>
</dbReference>
<dbReference type="PANTHER" id="PTHR11164:SF0">
    <property type="entry name" value="GLUTAMATE--CYSTEINE LIGASE CATALYTIC SUBUNIT"/>
    <property type="match status" value="1"/>
</dbReference>
<keyword evidence="6 10" id="KW-0547">Nucleotide-binding</keyword>
<feature type="coiled-coil region" evidence="11">
    <location>
        <begin position="654"/>
        <end position="681"/>
    </location>
</feature>
<keyword evidence="14" id="KW-1185">Reference proteome</keyword>
<evidence type="ECO:0000256" key="10">
    <source>
        <dbReference type="RuleBase" id="RU367135"/>
    </source>
</evidence>
<evidence type="ECO:0000256" key="3">
    <source>
        <dbReference type="ARBA" id="ARBA00012220"/>
    </source>
</evidence>
<sequence>MGKGGAVLTVGRPLPWQEAKDKLTYVRQHGVDQFIQHYRRHETKQRDTLLYGDEIEYGLFKLSSDGASLSLRGGEVRSLLSNREAEERRAIPESGKVTWHPEYGSWMVESTPEKPYSGYTDDLRRVESSMRSRRARLLMALKDNEVAPTVVAFPLLGASNDELPRNGPVASSVLVPDDVINPHPRFGALTKNIRERRGSNVEVIAPLFQDDNTTGDAIKADAMAFGMGCCCLQVTFQCRDVDESRHVYDQLAVLAPIMMALTAATPILAGKLQDHDCRWDIVSQSVDDRTTDERRTSLSSSSKGDKRLAGSGTRKLRTSRYSAAASYVCRRCDLHSCAARYNDVEVEVDESALQKLKKEGIDDLLATHVAHLFVRDPLVIFDGLCEEVDDNTQTDHFENLQSTNWNSVRWKPPPADSNIGWRVELRTMEVQLTDFENAAFTVFCVLVLRVLLSFDLNIYVPMSKVHENMDRAHSRGAASQQKFWWRSHMVVPGEPCAGDREDSVVEMTLLEILTGKGGYYPGLVPLVLVYLDSIGCDPDTASRVQAYVDLIVKRASGELQTAAAWQRDFVCTHPDYKKDSVVSPTIARDLLQRCHSIGVGDVHEPSLLGENVVAPVRKENAYNVQLSRVHFQTSSSLCTLLDQYAERALLVKKRKSVVEDVARLRNELDEKEKELKELNDALEPSNGVQRSPSLNRLHSEEGENLAVTLERMRGISETLEPAAGDGV</sequence>
<proteinExistence type="inferred from homology"/>
<dbReference type="OrthoDB" id="7939818at2759"/>
<keyword evidence="5 10" id="KW-0317">Glutathione biosynthesis</keyword>
<dbReference type="InterPro" id="IPR004308">
    <property type="entry name" value="GCS"/>
</dbReference>
<dbReference type="EMBL" id="CAKKNE010000005">
    <property type="protein sequence ID" value="CAH0375896.1"/>
    <property type="molecule type" value="Genomic_DNA"/>
</dbReference>
<reference evidence="13" key="1">
    <citation type="submission" date="2021-11" db="EMBL/GenBank/DDBJ databases">
        <authorList>
            <consortium name="Genoscope - CEA"/>
            <person name="William W."/>
        </authorList>
    </citation>
    <scope>NUCLEOTIDE SEQUENCE</scope>
</reference>
<evidence type="ECO:0000313" key="13">
    <source>
        <dbReference type="EMBL" id="CAH0375896.1"/>
    </source>
</evidence>
<dbReference type="UniPathway" id="UPA00142">
    <property type="reaction ID" value="UER00209"/>
</dbReference>
<evidence type="ECO:0000256" key="12">
    <source>
        <dbReference type="SAM" id="MobiDB-lite"/>
    </source>
</evidence>
<evidence type="ECO:0000313" key="14">
    <source>
        <dbReference type="Proteomes" id="UP000789595"/>
    </source>
</evidence>
<organism evidence="13 14">
    <name type="scientific">Pelagomonas calceolata</name>
    <dbReference type="NCBI Taxonomy" id="35677"/>
    <lineage>
        <taxon>Eukaryota</taxon>
        <taxon>Sar</taxon>
        <taxon>Stramenopiles</taxon>
        <taxon>Ochrophyta</taxon>
        <taxon>Pelagophyceae</taxon>
        <taxon>Pelagomonadales</taxon>
        <taxon>Pelagomonadaceae</taxon>
        <taxon>Pelagomonas</taxon>
    </lineage>
</organism>
<dbReference type="AlphaFoldDB" id="A0A8J2X5F7"/>
<dbReference type="Pfam" id="PF03074">
    <property type="entry name" value="GCS"/>
    <property type="match status" value="1"/>
</dbReference>
<evidence type="ECO:0000256" key="1">
    <source>
        <dbReference type="ARBA" id="ARBA00005006"/>
    </source>
</evidence>
<keyword evidence="4 10" id="KW-0436">Ligase</keyword>
<feature type="region of interest" description="Disordered" evidence="12">
    <location>
        <begin position="290"/>
        <end position="314"/>
    </location>
</feature>
<name>A0A8J2X5F7_9STRA</name>